<accession>A0A6C0LNI7</accession>
<evidence type="ECO:0000313" key="2">
    <source>
        <dbReference type="EMBL" id="QHU32486.1"/>
    </source>
</evidence>
<protein>
    <submittedName>
        <fullName evidence="2">Uncharacterized protein</fullName>
    </submittedName>
</protein>
<feature type="region of interest" description="Disordered" evidence="1">
    <location>
        <begin position="83"/>
        <end position="146"/>
    </location>
</feature>
<dbReference type="EMBL" id="MN740540">
    <property type="protein sequence ID" value="QHU32486.1"/>
    <property type="molecule type" value="Genomic_DNA"/>
</dbReference>
<name>A0A6C0LNI7_9ZZZZ</name>
<proteinExistence type="predicted"/>
<evidence type="ECO:0000256" key="1">
    <source>
        <dbReference type="SAM" id="MobiDB-lite"/>
    </source>
</evidence>
<feature type="compositionally biased region" description="Basic residues" evidence="1">
    <location>
        <begin position="124"/>
        <end position="146"/>
    </location>
</feature>
<organism evidence="2">
    <name type="scientific">viral metagenome</name>
    <dbReference type="NCBI Taxonomy" id="1070528"/>
    <lineage>
        <taxon>unclassified sequences</taxon>
        <taxon>metagenomes</taxon>
        <taxon>organismal metagenomes</taxon>
    </lineage>
</organism>
<sequence length="146" mass="17223">MKKYAYANIKIPIEIKENNQFEPLKDYIHIEFTPCYELPDKQTDYNGVLQNLNSLFTSNKINMNTDSDGMIKFKKIETQPKIEEEQCVPQKIDDQPKIEEEQSEPEEEPPQSEYFVLSNEIKPNKKPKLNLSFKKKTIRNTTAKHR</sequence>
<feature type="compositionally biased region" description="Acidic residues" evidence="1">
    <location>
        <begin position="101"/>
        <end position="110"/>
    </location>
</feature>
<reference evidence="2" key="1">
    <citation type="journal article" date="2020" name="Nature">
        <title>Giant virus diversity and host interactions through global metagenomics.</title>
        <authorList>
            <person name="Schulz F."/>
            <person name="Roux S."/>
            <person name="Paez-Espino D."/>
            <person name="Jungbluth S."/>
            <person name="Walsh D.A."/>
            <person name="Denef V.J."/>
            <person name="McMahon K.D."/>
            <person name="Konstantinidis K.T."/>
            <person name="Eloe-Fadrosh E.A."/>
            <person name="Kyrpides N.C."/>
            <person name="Woyke T."/>
        </authorList>
    </citation>
    <scope>NUCLEOTIDE SEQUENCE</scope>
    <source>
        <strain evidence="2">GVMAG-M-3300027969-2</strain>
    </source>
</reference>
<feature type="compositionally biased region" description="Basic and acidic residues" evidence="1">
    <location>
        <begin position="91"/>
        <end position="100"/>
    </location>
</feature>
<dbReference type="AlphaFoldDB" id="A0A6C0LNI7"/>